<organism evidence="1 2">
    <name type="scientific">Tegillarca granosa</name>
    <name type="common">Malaysian cockle</name>
    <name type="synonym">Anadara granosa</name>
    <dbReference type="NCBI Taxonomy" id="220873"/>
    <lineage>
        <taxon>Eukaryota</taxon>
        <taxon>Metazoa</taxon>
        <taxon>Spiralia</taxon>
        <taxon>Lophotrochozoa</taxon>
        <taxon>Mollusca</taxon>
        <taxon>Bivalvia</taxon>
        <taxon>Autobranchia</taxon>
        <taxon>Pteriomorphia</taxon>
        <taxon>Arcoida</taxon>
        <taxon>Arcoidea</taxon>
        <taxon>Arcidae</taxon>
        <taxon>Tegillarca</taxon>
    </lineage>
</organism>
<protein>
    <submittedName>
        <fullName evidence="1">Uncharacterized protein</fullName>
    </submittedName>
</protein>
<proteinExistence type="predicted"/>
<accession>A0ABQ9F5R5</accession>
<keyword evidence="2" id="KW-1185">Reference proteome</keyword>
<name>A0ABQ9F5R5_TEGGR</name>
<sequence>MAEWISENVAQNLLFIIDRRLMPRKEMLLNKEFSRYFKALTEYKVMVLTEPCLNRMVGSSWK</sequence>
<reference evidence="1 2" key="1">
    <citation type="submission" date="2022-12" db="EMBL/GenBank/DDBJ databases">
        <title>Chromosome-level genome of Tegillarca granosa.</title>
        <authorList>
            <person name="Kim J."/>
        </authorList>
    </citation>
    <scope>NUCLEOTIDE SEQUENCE [LARGE SCALE GENOMIC DNA]</scope>
    <source>
        <strain evidence="1">Teg-2019</strain>
        <tissue evidence="1">Adductor muscle</tissue>
    </source>
</reference>
<evidence type="ECO:0000313" key="2">
    <source>
        <dbReference type="Proteomes" id="UP001217089"/>
    </source>
</evidence>
<gene>
    <name evidence="1" type="ORF">KUTeg_010901</name>
</gene>
<dbReference type="EMBL" id="JARBDR010000496">
    <property type="protein sequence ID" value="KAJ8311546.1"/>
    <property type="molecule type" value="Genomic_DNA"/>
</dbReference>
<comment type="caution">
    <text evidence="1">The sequence shown here is derived from an EMBL/GenBank/DDBJ whole genome shotgun (WGS) entry which is preliminary data.</text>
</comment>
<evidence type="ECO:0000313" key="1">
    <source>
        <dbReference type="EMBL" id="KAJ8311546.1"/>
    </source>
</evidence>
<dbReference type="Proteomes" id="UP001217089">
    <property type="component" value="Unassembled WGS sequence"/>
</dbReference>